<dbReference type="InterPro" id="IPR011990">
    <property type="entry name" value="TPR-like_helical_dom_sf"/>
</dbReference>
<dbReference type="InterPro" id="IPR043376">
    <property type="entry name" value="NPG1-like"/>
</dbReference>
<dbReference type="Gene3D" id="1.25.40.10">
    <property type="entry name" value="Tetratricopeptide repeat domain"/>
    <property type="match status" value="2"/>
</dbReference>
<evidence type="ECO:0000313" key="1">
    <source>
        <dbReference type="EMBL" id="CAL4937551.1"/>
    </source>
</evidence>
<proteinExistence type="predicted"/>
<dbReference type="PANTHER" id="PTHR44102:SF10">
    <property type="match status" value="1"/>
</dbReference>
<dbReference type="InterPro" id="IPR019734">
    <property type="entry name" value="TPR_rpt"/>
</dbReference>
<dbReference type="SMART" id="SM00028">
    <property type="entry name" value="TPR"/>
    <property type="match status" value="5"/>
</dbReference>
<dbReference type="AlphaFoldDB" id="A0ABC8YA90"/>
<dbReference type="PANTHER" id="PTHR44102">
    <property type="entry name" value="PROTEIN NPG1"/>
    <property type="match status" value="1"/>
</dbReference>
<name>A0ABC8YA90_9POAL</name>
<dbReference type="SUPFAM" id="SSF48452">
    <property type="entry name" value="TPR-like"/>
    <property type="match status" value="3"/>
</dbReference>
<sequence>MKSTKQRGRFNRFIHSMSMQCLSGHQMNRMDGAVQLSENIDIKDGLNSRYSSQNFVIEQHVNNAGMEEAELSLQRVGSLNYEEARALLGRVEYQRGHIEEALRVFNGIKVSALIPEMKISIARKVVQQKPRQYSSSPALPFHAVTVLMETIYLKALALHDLGRFEDAARECSTILDIVESAVPEGLPPNFGNDCNLNETICRAVELLPELWKLGGFPLETVSSYRRALVTNWNLDAKTTAKIQKEFAIFLLYSGCESNPPKLRCQLDGLFVPQNNLEEAILLLLILLMKFNLRRIKRDPTVMHHLTFALSMCGQLKPLARQFEALLPGVLDNREWVYNVALCYLASDDNLTAMDLLRRVLKSGEDSNSLKELLLASKICGESGAHVGEGVLYARRALANHHGGCNQMEVVAGHLLGISLSNQARYATSDIERASQQHEALEVLGNAGKKMRNRDFGIVYSLSLENAVQRKLDTAVRYAKKLLKLEAGSELKTWLLIARIMSAQKRFEDAECIVNAALDQAGKWSQGDLLQTKAKIQIAQGQFGKAIETYTQILALIQLRMKSFGAGISVLQGTKTDKGLEIKTWYDLALLYLRMSQCKDAELCISKIKAINPYSPLACHATVCHAGKLLEAKGLLEAALRTYSIALDLEPKHVPSLISTATVLRQLCKKPLPAVRCFLTDALRVDRTNHVAWFNLGLLYEEEGDSAAIEAAECFKAAAALEETAPVEPFR</sequence>
<keyword evidence="2" id="KW-1185">Reference proteome</keyword>
<reference evidence="1" key="1">
    <citation type="submission" date="2024-10" db="EMBL/GenBank/DDBJ databases">
        <authorList>
            <person name="Ryan C."/>
        </authorList>
    </citation>
    <scope>NUCLEOTIDE SEQUENCE [LARGE SCALE GENOMIC DNA]</scope>
</reference>
<protein>
    <submittedName>
        <fullName evidence="1">Uncharacterized protein</fullName>
    </submittedName>
</protein>
<evidence type="ECO:0000313" key="2">
    <source>
        <dbReference type="Proteomes" id="UP001497457"/>
    </source>
</evidence>
<dbReference type="EMBL" id="OZ075126">
    <property type="protein sequence ID" value="CAL4937551.1"/>
    <property type="molecule type" value="Genomic_DNA"/>
</dbReference>
<accession>A0ABC8YA90</accession>
<dbReference type="Proteomes" id="UP001497457">
    <property type="component" value="Chromosome 16b"/>
</dbReference>
<gene>
    <name evidence="1" type="ORF">URODEC1_LOCUS30624</name>
</gene>
<organism evidence="1 2">
    <name type="scientific">Urochloa decumbens</name>
    <dbReference type="NCBI Taxonomy" id="240449"/>
    <lineage>
        <taxon>Eukaryota</taxon>
        <taxon>Viridiplantae</taxon>
        <taxon>Streptophyta</taxon>
        <taxon>Embryophyta</taxon>
        <taxon>Tracheophyta</taxon>
        <taxon>Spermatophyta</taxon>
        <taxon>Magnoliopsida</taxon>
        <taxon>Liliopsida</taxon>
        <taxon>Poales</taxon>
        <taxon>Poaceae</taxon>
        <taxon>PACMAD clade</taxon>
        <taxon>Panicoideae</taxon>
        <taxon>Panicodae</taxon>
        <taxon>Paniceae</taxon>
        <taxon>Melinidinae</taxon>
        <taxon>Urochloa</taxon>
    </lineage>
</organism>